<evidence type="ECO:0000256" key="17">
    <source>
        <dbReference type="ARBA" id="ARBA00023176"/>
    </source>
</evidence>
<dbReference type="SUPFAM" id="SSF52540">
    <property type="entry name" value="P-loop containing nucleoside triphosphate hydrolases"/>
    <property type="match status" value="1"/>
</dbReference>
<feature type="disulfide bond" evidence="25">
    <location>
        <begin position="408"/>
        <end position="426"/>
    </location>
</feature>
<dbReference type="GO" id="GO:0003924">
    <property type="term" value="F:GTPase activity"/>
    <property type="evidence" value="ECO:0007669"/>
    <property type="project" value="InterPro"/>
</dbReference>
<dbReference type="SMART" id="SM00173">
    <property type="entry name" value="RAS"/>
    <property type="match status" value="1"/>
</dbReference>
<keyword evidence="8" id="KW-0812">Transmembrane</keyword>
<evidence type="ECO:0000256" key="3">
    <source>
        <dbReference type="ARBA" id="ARBA00008846"/>
    </source>
</evidence>
<dbReference type="PROSITE" id="PS01209">
    <property type="entry name" value="LDLRA_1"/>
    <property type="match status" value="1"/>
</dbReference>
<dbReference type="CDD" id="cd00112">
    <property type="entry name" value="LDLa"/>
    <property type="match status" value="3"/>
</dbReference>
<protein>
    <recommendedName>
        <fullName evidence="22">GTP-binding protein REM 2</fullName>
    </recommendedName>
    <alternativeName>
        <fullName evidence="23">Low-density lipoprotein receptor-related protein 10</fullName>
    </alternativeName>
    <alternativeName>
        <fullName evidence="24">Rad and Gem-like GTP-binding protein 2</fullName>
    </alternativeName>
</protein>
<dbReference type="GO" id="GO:0005905">
    <property type="term" value="C:clathrin-coated pit"/>
    <property type="evidence" value="ECO:0007669"/>
    <property type="project" value="UniProtKB-KW"/>
</dbReference>
<dbReference type="SMART" id="SM00192">
    <property type="entry name" value="LDLa"/>
    <property type="match status" value="4"/>
</dbReference>
<evidence type="ECO:0000256" key="7">
    <source>
        <dbReference type="ARBA" id="ARBA00022583"/>
    </source>
</evidence>
<evidence type="ECO:0000256" key="22">
    <source>
        <dbReference type="ARBA" id="ARBA00070754"/>
    </source>
</evidence>
<evidence type="ECO:0000256" key="23">
    <source>
        <dbReference type="ARBA" id="ARBA00074258"/>
    </source>
</evidence>
<feature type="region of interest" description="Disordered" evidence="26">
    <location>
        <begin position="558"/>
        <end position="581"/>
    </location>
</feature>
<evidence type="ECO:0000256" key="27">
    <source>
        <dbReference type="SAM" id="SignalP"/>
    </source>
</evidence>
<evidence type="ECO:0000256" key="10">
    <source>
        <dbReference type="ARBA" id="ARBA00022737"/>
    </source>
</evidence>
<keyword evidence="9 27" id="KW-0732">Signal</keyword>
<dbReference type="PROSITE" id="PS51419">
    <property type="entry name" value="RAB"/>
    <property type="match status" value="1"/>
</dbReference>
<comment type="similarity">
    <text evidence="4">Belongs to the LDLR family.</text>
</comment>
<dbReference type="SMART" id="SM00174">
    <property type="entry name" value="RHO"/>
    <property type="match status" value="1"/>
</dbReference>
<feature type="disulfide bond" evidence="25">
    <location>
        <begin position="161"/>
        <end position="176"/>
    </location>
</feature>
<evidence type="ECO:0000256" key="12">
    <source>
        <dbReference type="ARBA" id="ARBA00022989"/>
    </source>
</evidence>
<feature type="disulfide bond" evidence="25">
    <location>
        <begin position="383"/>
        <end position="398"/>
    </location>
</feature>
<evidence type="ECO:0000256" key="24">
    <source>
        <dbReference type="ARBA" id="ARBA00076974"/>
    </source>
</evidence>
<evidence type="ECO:0000256" key="13">
    <source>
        <dbReference type="ARBA" id="ARBA00023134"/>
    </source>
</evidence>
<dbReference type="PROSITE" id="PS50068">
    <property type="entry name" value="LDLRA_2"/>
    <property type="match status" value="4"/>
</dbReference>
<evidence type="ECO:0000256" key="20">
    <source>
        <dbReference type="ARBA" id="ARBA00053429"/>
    </source>
</evidence>
<evidence type="ECO:0000256" key="15">
    <source>
        <dbReference type="ARBA" id="ARBA00023157"/>
    </source>
</evidence>
<evidence type="ECO:0000256" key="9">
    <source>
        <dbReference type="ARBA" id="ARBA00022729"/>
    </source>
</evidence>
<dbReference type="InterPro" id="IPR036055">
    <property type="entry name" value="LDL_receptor-like_sf"/>
</dbReference>
<feature type="disulfide bond" evidence="25">
    <location>
        <begin position="420"/>
        <end position="435"/>
    </location>
</feature>
<evidence type="ECO:0000256" key="19">
    <source>
        <dbReference type="ARBA" id="ARBA00037878"/>
    </source>
</evidence>
<dbReference type="InterPro" id="IPR023415">
    <property type="entry name" value="LDLR_class-A_CS"/>
</dbReference>
<feature type="domain" description="CUB" evidence="28">
    <location>
        <begin position="194"/>
        <end position="307"/>
    </location>
</feature>
<evidence type="ECO:0000256" key="14">
    <source>
        <dbReference type="ARBA" id="ARBA00023136"/>
    </source>
</evidence>
<gene>
    <name evidence="29" type="primary">LRP10</name>
</gene>
<keyword evidence="7" id="KW-0254">Endocytosis</keyword>
<keyword evidence="5" id="KW-1003">Cell membrane</keyword>
<evidence type="ECO:0000256" key="25">
    <source>
        <dbReference type="PROSITE-ProRule" id="PRU00124"/>
    </source>
</evidence>
<evidence type="ECO:0000256" key="21">
    <source>
        <dbReference type="ARBA" id="ARBA00057402"/>
    </source>
</evidence>
<dbReference type="InterPro" id="IPR000859">
    <property type="entry name" value="CUB_dom"/>
</dbReference>
<dbReference type="FunFam" id="4.10.400.10:FF:000091">
    <property type="entry name" value="Low-density lipoprotein receptor (Ldl)"/>
    <property type="match status" value="1"/>
</dbReference>
<dbReference type="InterPro" id="IPR027417">
    <property type="entry name" value="P-loop_NTPase"/>
</dbReference>
<evidence type="ECO:0000256" key="1">
    <source>
        <dbReference type="ARBA" id="ARBA00004236"/>
    </source>
</evidence>
<dbReference type="AlphaFoldDB" id="A0A8C0Q3Q0"/>
<feature type="signal peptide" evidence="27">
    <location>
        <begin position="1"/>
        <end position="18"/>
    </location>
</feature>
<evidence type="ECO:0000313" key="30">
    <source>
        <dbReference type="Proteomes" id="UP000694542"/>
    </source>
</evidence>
<dbReference type="Pfam" id="PF00431">
    <property type="entry name" value="CUB"/>
    <property type="match status" value="1"/>
</dbReference>
<dbReference type="PROSITE" id="PS51421">
    <property type="entry name" value="RAS"/>
    <property type="match status" value="1"/>
</dbReference>
<dbReference type="GO" id="GO:0006897">
    <property type="term" value="P:endocytosis"/>
    <property type="evidence" value="ECO:0007669"/>
    <property type="project" value="UniProtKB-KW"/>
</dbReference>
<dbReference type="SUPFAM" id="SSF49854">
    <property type="entry name" value="Spermadhesin, CUB domain"/>
    <property type="match status" value="2"/>
</dbReference>
<feature type="region of interest" description="Disordered" evidence="26">
    <location>
        <begin position="596"/>
        <end position="615"/>
    </location>
</feature>
<feature type="disulfide bond" evidence="25">
    <location>
        <begin position="401"/>
        <end position="413"/>
    </location>
</feature>
<dbReference type="PANTHER" id="PTHR45775">
    <property type="entry name" value="RAD, GEM/KIR FAMILY MEMBER 2, ISOFORM C"/>
    <property type="match status" value="1"/>
</dbReference>
<evidence type="ECO:0000256" key="18">
    <source>
        <dbReference type="ARBA" id="ARBA00023180"/>
    </source>
</evidence>
<name>A0A8C0Q3Q0_CANLF</name>
<feature type="disulfide bond" evidence="25">
    <location>
        <begin position="142"/>
        <end position="154"/>
    </location>
</feature>
<reference evidence="29" key="1">
    <citation type="submission" date="2018-10" db="EMBL/GenBank/DDBJ databases">
        <title>De novo assembly of a Great Dane genome.</title>
        <authorList>
            <person name="Kidd J.M."/>
            <person name="Pendleton A.L."/>
            <person name="Shen F."/>
            <person name="Emery S."/>
        </authorList>
    </citation>
    <scope>NUCLEOTIDE SEQUENCE [LARGE SCALE GENOMIC DNA]</scope>
    <source>
        <strain evidence="29">Great Dane</strain>
    </source>
</reference>
<dbReference type="SUPFAM" id="SSF57424">
    <property type="entry name" value="LDL receptor-like module"/>
    <property type="match status" value="3"/>
</dbReference>
<feature type="region of interest" description="Disordered" evidence="26">
    <location>
        <begin position="792"/>
        <end position="821"/>
    </location>
</feature>
<evidence type="ECO:0000256" key="8">
    <source>
        <dbReference type="ARBA" id="ARBA00022692"/>
    </source>
</evidence>
<dbReference type="GO" id="GO:0005886">
    <property type="term" value="C:plasma membrane"/>
    <property type="evidence" value="ECO:0007669"/>
    <property type="project" value="UniProtKB-SubCell"/>
</dbReference>
<dbReference type="InterPro" id="IPR001806">
    <property type="entry name" value="Small_GTPase"/>
</dbReference>
<evidence type="ECO:0000256" key="16">
    <source>
        <dbReference type="ARBA" id="ARBA00023170"/>
    </source>
</evidence>
<accession>A0A8C0Q3Q0</accession>
<dbReference type="SMART" id="SM00175">
    <property type="entry name" value="RAB"/>
    <property type="match status" value="1"/>
</dbReference>
<evidence type="ECO:0000256" key="4">
    <source>
        <dbReference type="ARBA" id="ARBA00009939"/>
    </source>
</evidence>
<dbReference type="Proteomes" id="UP000694542">
    <property type="component" value="Chromosome 8"/>
</dbReference>
<dbReference type="FunFam" id="3.40.50.300:FF:001032">
    <property type="entry name" value="GTP-binding protein REM 2"/>
    <property type="match status" value="1"/>
</dbReference>
<keyword evidence="13" id="KW-0342">GTP-binding</keyword>
<dbReference type="SMART" id="SM00042">
    <property type="entry name" value="CUB"/>
    <property type="match status" value="2"/>
</dbReference>
<comment type="caution">
    <text evidence="25">Lacks conserved residue(s) required for the propagation of feature annotation.</text>
</comment>
<evidence type="ECO:0000256" key="5">
    <source>
        <dbReference type="ARBA" id="ARBA00022475"/>
    </source>
</evidence>
<keyword evidence="15 25" id="KW-1015">Disulfide bond</keyword>
<feature type="disulfide bond" evidence="25">
    <location>
        <begin position="149"/>
        <end position="167"/>
    </location>
</feature>
<dbReference type="Ensembl" id="ENSCAFT00040001726.1">
    <property type="protein sequence ID" value="ENSCAFP00040001457.1"/>
    <property type="gene ID" value="ENSCAFG00040000946.1"/>
</dbReference>
<dbReference type="InterPro" id="IPR051641">
    <property type="entry name" value="RGK_GTP-binding_reg"/>
</dbReference>
<evidence type="ECO:0000256" key="11">
    <source>
        <dbReference type="ARBA" id="ARBA00022741"/>
    </source>
</evidence>
<evidence type="ECO:0000256" key="2">
    <source>
        <dbReference type="ARBA" id="ARBA00004479"/>
    </source>
</evidence>
<dbReference type="FunFam" id="4.10.400.10:FF:000055">
    <property type="entry name" value="Low-density lipoprotein receptor-related protein 10"/>
    <property type="match status" value="1"/>
</dbReference>
<dbReference type="CDD" id="cd04148">
    <property type="entry name" value="RGK"/>
    <property type="match status" value="1"/>
</dbReference>
<dbReference type="PANTHER" id="PTHR45775:SF5">
    <property type="entry name" value="GTP-BINDING PROTEIN REM 2"/>
    <property type="match status" value="1"/>
</dbReference>
<dbReference type="OrthoDB" id="9990982at2759"/>
<evidence type="ECO:0000256" key="26">
    <source>
        <dbReference type="SAM" id="MobiDB-lite"/>
    </source>
</evidence>
<feature type="chain" id="PRO_5034879055" description="GTP-binding protein REM 2" evidence="27">
    <location>
        <begin position="19"/>
        <end position="855"/>
    </location>
</feature>
<dbReference type="Pfam" id="PF00071">
    <property type="entry name" value="Ras"/>
    <property type="match status" value="1"/>
</dbReference>
<feature type="compositionally biased region" description="Low complexity" evidence="26">
    <location>
        <begin position="603"/>
        <end position="613"/>
    </location>
</feature>
<evidence type="ECO:0000256" key="6">
    <source>
        <dbReference type="ARBA" id="ARBA00022553"/>
    </source>
</evidence>
<keyword evidence="14" id="KW-0472">Membrane</keyword>
<dbReference type="GO" id="GO:0005525">
    <property type="term" value="F:GTP binding"/>
    <property type="evidence" value="ECO:0007669"/>
    <property type="project" value="UniProtKB-KW"/>
</dbReference>
<keyword evidence="6" id="KW-0597">Phosphoprotein</keyword>
<dbReference type="PRINTS" id="PR00261">
    <property type="entry name" value="LDLRECEPTOR"/>
</dbReference>
<dbReference type="Gene3D" id="4.10.400.10">
    <property type="entry name" value="Low-density Lipoprotein Receptor"/>
    <property type="match status" value="4"/>
</dbReference>
<dbReference type="Gene3D" id="2.60.120.290">
    <property type="entry name" value="Spermadhesin, CUB domain"/>
    <property type="match status" value="1"/>
</dbReference>
<dbReference type="PROSITE" id="PS00675">
    <property type="entry name" value="SIGMA54_INTERACT_1"/>
    <property type="match status" value="1"/>
</dbReference>
<organism evidence="29 30">
    <name type="scientific">Canis lupus familiaris</name>
    <name type="common">Dog</name>
    <name type="synonym">Canis familiaris</name>
    <dbReference type="NCBI Taxonomy" id="9615"/>
    <lineage>
        <taxon>Eukaryota</taxon>
        <taxon>Metazoa</taxon>
        <taxon>Chordata</taxon>
        <taxon>Craniata</taxon>
        <taxon>Vertebrata</taxon>
        <taxon>Euteleostomi</taxon>
        <taxon>Mammalia</taxon>
        <taxon>Eutheria</taxon>
        <taxon>Laurasiatheria</taxon>
        <taxon>Carnivora</taxon>
        <taxon>Caniformia</taxon>
        <taxon>Canidae</taxon>
        <taxon>Canis</taxon>
    </lineage>
</organism>
<evidence type="ECO:0000313" key="29">
    <source>
        <dbReference type="Ensembl" id="ENSCAFP00040001457.1"/>
    </source>
</evidence>
<dbReference type="InterPro" id="IPR025662">
    <property type="entry name" value="Sigma_54_int_dom_ATP-bd_1"/>
</dbReference>
<keyword evidence="16" id="KW-0675">Receptor</keyword>
<dbReference type="FunFam" id="4.10.400.10:FF:000050">
    <property type="entry name" value="low-density lipoprotein receptor-related protein 10"/>
    <property type="match status" value="1"/>
</dbReference>
<dbReference type="CDD" id="cd00041">
    <property type="entry name" value="CUB"/>
    <property type="match status" value="1"/>
</dbReference>
<sequence length="855" mass="92809">MLPFTLLLLLLLLGGALAHSDRIISPNPACEDPPAVLLEVQGTLQRPLGRDSHSSPANCTWLILGSKEQTVTVRFQKLHLACGSERLILRSPLQPQISLCEAPASPLQLPGGNVTIIYSYAGARAPMGQGFLLSYSQDWLMCLPEEFQCLNHRCVPLAQRCDNIDACGDGSDEAGCSSDLFPDLTPAPVPTSPCNHTLGDFYGVFSSPGYSHLASVSHPQSCLWLLDPHDGRRLAVRFTALDLGYGDAVHVYDGPGPPKTPRLLRSLTHFSNGKAVTVETLSGQAIVAYHTVAWSTGRGFNATYHVRGYCLPWDRPCGLGAGLGASEGLGERCYSEAQRCDGSWDCADGTDEENCPSCPPGHYPCGAAGTPGATACYLPADRCNYQTFCADGADERRCRHCQPGNFRCRDEKCVYETWVCDGQPDCADGSDEWDCSYALPRKVITAAVIGSLVCGLLLVIALGCTCKLYAIRTQEYSIFAPLSRMEAEIVQQQAPPSYGQLIAQGAIPPVEDFPTENPNDNSVLGNLRSLLQILRQDMTPGAASETDATLLKKREKLLAGLDRGGPPPTPGAPRRRGSMPVPYKHQLRRAQAIDELDWPPQASSSGSSDSLGSGEAGLTQKDGIFKVMLIGESGVGKSTLAGTFGGFQGDSAHEPENPAEDTYERRIMVDKEEVTLVVYDIWEQGDAGGWLRDHCLQTGDAFLIVFSVTDRRSFSKVPETLLRLRAGRPHHDLPVILVGNKSDLARSREVSLEEGRHLAGTLSCKHIETSAALHHNTRELFEGAVRQIRLRRGRGRGRGRAGGPRPEWGCPDGPPPPARRESLTKKAKRFLANLVPRNAKFFKQRSRSCHDLSVL</sequence>
<dbReference type="InterPro" id="IPR035914">
    <property type="entry name" value="Sperma_CUB_dom_sf"/>
</dbReference>
<keyword evidence="18" id="KW-0325">Glycoprotein</keyword>
<comment type="function">
    <text evidence="20">Binds GTP saturably and exhibits a low intrinsic rate of GTP hydrolysis.</text>
</comment>
<feature type="disulfide bond" evidence="25">
    <location>
        <begin position="340"/>
        <end position="355"/>
    </location>
</feature>
<dbReference type="PROSITE" id="PS01180">
    <property type="entry name" value="CUB"/>
    <property type="match status" value="1"/>
</dbReference>
<keyword evidence="17" id="KW-0168">Coated pit</keyword>
<comment type="subcellular location">
    <subcellularLocation>
        <location evidence="1">Cell membrane</location>
    </subcellularLocation>
    <subcellularLocation>
        <location evidence="19">Membrane</location>
        <location evidence="19">Coated pit</location>
    </subcellularLocation>
    <subcellularLocation>
        <location evidence="2">Membrane</location>
        <topology evidence="2">Single-pass type I membrane protein</topology>
    </subcellularLocation>
</comment>
<evidence type="ECO:0000259" key="28">
    <source>
        <dbReference type="PROSITE" id="PS01180"/>
    </source>
</evidence>
<dbReference type="InterPro" id="IPR002172">
    <property type="entry name" value="LDrepeatLR_classA_rpt"/>
</dbReference>
<keyword evidence="10" id="KW-0677">Repeat</keyword>
<comment type="similarity">
    <text evidence="3">Belongs to the small GTPase superfamily. RGK family.</text>
</comment>
<comment type="function">
    <text evidence="21">Probable receptor, which is involved in the internalization of lipophilic molecules and/or signal transduction. May be involved in the uptake of lipoprotein APOE in liver.</text>
</comment>
<keyword evidence="12" id="KW-1133">Transmembrane helix</keyword>
<keyword evidence="11" id="KW-0547">Nucleotide-binding</keyword>
<proteinExistence type="inferred from homology"/>
<dbReference type="Gene3D" id="3.40.50.300">
    <property type="entry name" value="P-loop containing nucleotide triphosphate hydrolases"/>
    <property type="match status" value="1"/>
</dbReference>
<dbReference type="Pfam" id="PF00057">
    <property type="entry name" value="Ldl_recept_a"/>
    <property type="match status" value="2"/>
</dbReference>
<reference evidence="29" key="2">
    <citation type="submission" date="2025-08" db="UniProtKB">
        <authorList>
            <consortium name="Ensembl"/>
        </authorList>
    </citation>
    <scope>IDENTIFICATION</scope>
</reference>